<dbReference type="EMBL" id="VOOR01000010">
    <property type="protein sequence ID" value="TXB64927.1"/>
    <property type="molecule type" value="Genomic_DNA"/>
</dbReference>
<dbReference type="PANTHER" id="PTHR14969:SF13">
    <property type="entry name" value="AT30094P"/>
    <property type="match status" value="1"/>
</dbReference>
<feature type="transmembrane region" description="Helical" evidence="1">
    <location>
        <begin position="12"/>
        <end position="31"/>
    </location>
</feature>
<keyword evidence="1" id="KW-0812">Transmembrane</keyword>
<feature type="transmembrane region" description="Helical" evidence="1">
    <location>
        <begin position="79"/>
        <end position="97"/>
    </location>
</feature>
<keyword evidence="1" id="KW-0472">Membrane</keyword>
<dbReference type="OrthoDB" id="9773582at2"/>
<dbReference type="Pfam" id="PF01569">
    <property type="entry name" value="PAP2"/>
    <property type="match status" value="1"/>
</dbReference>
<evidence type="ECO:0000256" key="1">
    <source>
        <dbReference type="SAM" id="Phobius"/>
    </source>
</evidence>
<feature type="transmembrane region" description="Helical" evidence="1">
    <location>
        <begin position="133"/>
        <end position="151"/>
    </location>
</feature>
<evidence type="ECO:0000313" key="4">
    <source>
        <dbReference type="Proteomes" id="UP000321580"/>
    </source>
</evidence>
<dbReference type="Proteomes" id="UP000321580">
    <property type="component" value="Unassembled WGS sequence"/>
</dbReference>
<feature type="transmembrane region" description="Helical" evidence="1">
    <location>
        <begin position="185"/>
        <end position="203"/>
    </location>
</feature>
<protein>
    <submittedName>
        <fullName evidence="3">Phosphatase PAP2 family protein</fullName>
    </submittedName>
</protein>
<dbReference type="SUPFAM" id="SSF48317">
    <property type="entry name" value="Acid phosphatase/Vanadium-dependent haloperoxidase"/>
    <property type="match status" value="1"/>
</dbReference>
<feature type="domain" description="Phosphatidic acid phosphatase type 2/haloperoxidase" evidence="2">
    <location>
        <begin position="77"/>
        <end position="200"/>
    </location>
</feature>
<sequence>MRQLHKLYLENAWFFMGYLLFLLIGGGLLALMETGDMVLWFSARRSEPANLLFTFATQLGEPIAFIGVLLLLSGIALRPALYLPVLGFCVTVVAFLAKKAFRHSRPLAYFEDAGLAAQLVLVPGVEVHSGATSFPSGHTMAGFALFAFLAFALPYKKWAGLACLALAAAVGLSRVYLAQHFFKDVYFGSFLGVALSASCYLLMQRPKKQWLDLNLWQALRSLRKGELPGAS</sequence>
<proteinExistence type="predicted"/>
<name>A0A5C6RRX9_9BACT</name>
<feature type="transmembrane region" description="Helical" evidence="1">
    <location>
        <begin position="158"/>
        <end position="179"/>
    </location>
</feature>
<keyword evidence="1" id="KW-1133">Transmembrane helix</keyword>
<gene>
    <name evidence="3" type="ORF">FRY97_06795</name>
</gene>
<evidence type="ECO:0000259" key="2">
    <source>
        <dbReference type="SMART" id="SM00014"/>
    </source>
</evidence>
<dbReference type="AlphaFoldDB" id="A0A5C6RRX9"/>
<accession>A0A5C6RRX9</accession>
<dbReference type="SMART" id="SM00014">
    <property type="entry name" value="acidPPc"/>
    <property type="match status" value="1"/>
</dbReference>
<reference evidence="3 4" key="1">
    <citation type="submission" date="2019-08" db="EMBL/GenBank/DDBJ databases">
        <title>Genome of Phaeodactylibacter luteus.</title>
        <authorList>
            <person name="Bowman J.P."/>
        </authorList>
    </citation>
    <scope>NUCLEOTIDE SEQUENCE [LARGE SCALE GENOMIC DNA]</scope>
    <source>
        <strain evidence="3 4">KCTC 42180</strain>
    </source>
</reference>
<evidence type="ECO:0000313" key="3">
    <source>
        <dbReference type="EMBL" id="TXB64927.1"/>
    </source>
</evidence>
<feature type="transmembrane region" description="Helical" evidence="1">
    <location>
        <begin position="51"/>
        <end position="72"/>
    </location>
</feature>
<dbReference type="InterPro" id="IPR036938">
    <property type="entry name" value="PAP2/HPO_sf"/>
</dbReference>
<dbReference type="PANTHER" id="PTHR14969">
    <property type="entry name" value="SPHINGOSINE-1-PHOSPHATE PHOSPHOHYDROLASE"/>
    <property type="match status" value="1"/>
</dbReference>
<organism evidence="3 4">
    <name type="scientific">Phaeodactylibacter luteus</name>
    <dbReference type="NCBI Taxonomy" id="1564516"/>
    <lineage>
        <taxon>Bacteria</taxon>
        <taxon>Pseudomonadati</taxon>
        <taxon>Bacteroidota</taxon>
        <taxon>Saprospiria</taxon>
        <taxon>Saprospirales</taxon>
        <taxon>Haliscomenobacteraceae</taxon>
        <taxon>Phaeodactylibacter</taxon>
    </lineage>
</organism>
<keyword evidence="4" id="KW-1185">Reference proteome</keyword>
<dbReference type="Gene3D" id="1.20.144.10">
    <property type="entry name" value="Phosphatidic acid phosphatase type 2/haloperoxidase"/>
    <property type="match status" value="1"/>
</dbReference>
<comment type="caution">
    <text evidence="3">The sequence shown here is derived from an EMBL/GenBank/DDBJ whole genome shotgun (WGS) entry which is preliminary data.</text>
</comment>
<dbReference type="InterPro" id="IPR000326">
    <property type="entry name" value="PAP2/HPO"/>
</dbReference>